<sequence length="223" mass="25741">MNKTSTRLYKYTFIFTIFACLLLALSMQSTDSVNQPDTDTDTDTDTVLTMLNKDGLNKTKVITWLKDHWKIFSLNDPELTDAIEALCPEVFEYDFESYQNTMKMCLNNSLISNLRDLSEKNRPPFQYAGREVRIGIPADENQPPFTYAYTCFEGPLENKIINLYPINTLQPLTVQVLGAYQCNGIENYPDIQLNQHQANKLFNRKARAIEYAVALIQKQIKHY</sequence>
<dbReference type="AlphaFoldDB" id="A0A1I1GTA5"/>
<organism evidence="2 3">
    <name type="scientific">Pseudoalteromonas denitrificans DSM 6059</name>
    <dbReference type="NCBI Taxonomy" id="1123010"/>
    <lineage>
        <taxon>Bacteria</taxon>
        <taxon>Pseudomonadati</taxon>
        <taxon>Pseudomonadota</taxon>
        <taxon>Gammaproteobacteria</taxon>
        <taxon>Alteromonadales</taxon>
        <taxon>Pseudoalteromonadaceae</taxon>
        <taxon>Pseudoalteromonas</taxon>
    </lineage>
</organism>
<dbReference type="EMBL" id="FOLO01000005">
    <property type="protein sequence ID" value="SFC13078.1"/>
    <property type="molecule type" value="Genomic_DNA"/>
</dbReference>
<protein>
    <submittedName>
        <fullName evidence="2">Uncharacterized protein</fullName>
    </submittedName>
</protein>
<evidence type="ECO:0000313" key="3">
    <source>
        <dbReference type="Proteomes" id="UP000198862"/>
    </source>
</evidence>
<dbReference type="Proteomes" id="UP000198862">
    <property type="component" value="Unassembled WGS sequence"/>
</dbReference>
<keyword evidence="3" id="KW-1185">Reference proteome</keyword>
<name>A0A1I1GTA5_9GAMM</name>
<dbReference type="STRING" id="1123010.SAMN02745724_00969"/>
<keyword evidence="1" id="KW-0732">Signal</keyword>
<feature type="signal peptide" evidence="1">
    <location>
        <begin position="1"/>
        <end position="31"/>
    </location>
</feature>
<evidence type="ECO:0000313" key="2">
    <source>
        <dbReference type="EMBL" id="SFC13078.1"/>
    </source>
</evidence>
<feature type="chain" id="PRO_5011629459" evidence="1">
    <location>
        <begin position="32"/>
        <end position="223"/>
    </location>
</feature>
<evidence type="ECO:0000256" key="1">
    <source>
        <dbReference type="SAM" id="SignalP"/>
    </source>
</evidence>
<gene>
    <name evidence="2" type="ORF">SAMN02745724_00969</name>
</gene>
<proteinExistence type="predicted"/>
<reference evidence="2 3" key="1">
    <citation type="submission" date="2016-10" db="EMBL/GenBank/DDBJ databases">
        <authorList>
            <person name="de Groot N.N."/>
        </authorList>
    </citation>
    <scope>NUCLEOTIDE SEQUENCE [LARGE SCALE GENOMIC DNA]</scope>
    <source>
        <strain evidence="2 3">DSM 6059</strain>
    </source>
</reference>
<accession>A0A1I1GTA5</accession>